<dbReference type="CDD" id="cd09864">
    <property type="entry name" value="PIN_Fcf1-like"/>
    <property type="match status" value="1"/>
</dbReference>
<dbReference type="InterPro" id="IPR037503">
    <property type="entry name" value="Fcf1_PIN"/>
</dbReference>
<dbReference type="Gene3D" id="3.40.50.1010">
    <property type="entry name" value="5'-nuclease"/>
    <property type="match status" value="1"/>
</dbReference>
<feature type="compositionally biased region" description="Basic residues" evidence="6">
    <location>
        <begin position="1"/>
        <end position="17"/>
    </location>
</feature>
<dbReference type="InterPro" id="IPR006984">
    <property type="entry name" value="Fcf1/UTP23"/>
</dbReference>
<dbReference type="InterPro" id="IPR029060">
    <property type="entry name" value="PIN-like_dom_sf"/>
</dbReference>
<gene>
    <name evidence="8" type="ORF">TGDOM2_319950</name>
</gene>
<evidence type="ECO:0000256" key="4">
    <source>
        <dbReference type="ARBA" id="ARBA00023242"/>
    </source>
</evidence>
<dbReference type="GO" id="GO:0006364">
    <property type="term" value="P:rRNA processing"/>
    <property type="evidence" value="ECO:0007669"/>
    <property type="project" value="UniProtKB-KW"/>
</dbReference>
<keyword evidence="4" id="KW-0539">Nucleus</keyword>
<evidence type="ECO:0000256" key="6">
    <source>
        <dbReference type="SAM" id="MobiDB-lite"/>
    </source>
</evidence>
<dbReference type="PANTHER" id="PTHR12416">
    <property type="entry name" value="RRNA-PROCESSING PROTEIN UTP23 HOMOLOG"/>
    <property type="match status" value="1"/>
</dbReference>
<evidence type="ECO:0000256" key="3">
    <source>
        <dbReference type="ARBA" id="ARBA00022552"/>
    </source>
</evidence>
<dbReference type="OrthoDB" id="76105at2759"/>
<comment type="subcellular location">
    <subcellularLocation>
        <location evidence="1">Nucleus</location>
        <location evidence="1">Nucleolus</location>
    </subcellularLocation>
</comment>
<feature type="region of interest" description="Disordered" evidence="6">
    <location>
        <begin position="1"/>
        <end position="43"/>
    </location>
</feature>
<comment type="caution">
    <text evidence="8">The sequence shown here is derived from an EMBL/GenBank/DDBJ whole genome shotgun (WGS) entry which is preliminary data.</text>
</comment>
<dbReference type="Pfam" id="PF04900">
    <property type="entry name" value="Fcf1"/>
    <property type="match status" value="1"/>
</dbReference>
<dbReference type="SUPFAM" id="SSF88723">
    <property type="entry name" value="PIN domain-like"/>
    <property type="match status" value="1"/>
</dbReference>
<feature type="compositionally biased region" description="Basic and acidic residues" evidence="6">
    <location>
        <begin position="18"/>
        <end position="43"/>
    </location>
</feature>
<dbReference type="AlphaFoldDB" id="A0A086J9J3"/>
<sequence>MGKAKKTRKFAAVKRRINPKDERLKKDDEKKALREAKKKQREETIREHVQANSSMFFLYNTNLVPPYQVIVDTNFVNAAVQIKTDVIKGLMDCLVAKCIPCITDCAVAELEKLGHRYRLALALAKDRRFKRLTCCHPGTYADDCIVRRVTEHKCYLVATNDKDLKRRIRKIPGVPIIYVKNHKFAVERLPDAIASVPSASK</sequence>
<feature type="domain" description="PIN" evidence="7">
    <location>
        <begin position="67"/>
        <end position="166"/>
    </location>
</feature>
<evidence type="ECO:0000256" key="5">
    <source>
        <dbReference type="ARBA" id="ARBA00024026"/>
    </source>
</evidence>
<evidence type="ECO:0000313" key="8">
    <source>
        <dbReference type="EMBL" id="KFG28811.1"/>
    </source>
</evidence>
<dbReference type="EMBL" id="AHZU02001863">
    <property type="protein sequence ID" value="KFG28811.1"/>
    <property type="molecule type" value="Genomic_DNA"/>
</dbReference>
<reference evidence="8 9" key="1">
    <citation type="submission" date="2014-02" db="EMBL/GenBank/DDBJ databases">
        <authorList>
            <person name="Sibley D."/>
            <person name="Venepally P."/>
            <person name="Karamycheva S."/>
            <person name="Hadjithomas M."/>
            <person name="Khan A."/>
            <person name="Brunk B."/>
            <person name="Roos D."/>
            <person name="Caler E."/>
            <person name="Lorenzi H."/>
        </authorList>
    </citation>
    <scope>NUCLEOTIDE SEQUENCE [LARGE SCALE GENOMIC DNA]</scope>
    <source>
        <strain evidence="8 9">GAB2-2007-GAL-DOM2</strain>
    </source>
</reference>
<evidence type="ECO:0000313" key="9">
    <source>
        <dbReference type="Proteomes" id="UP000028837"/>
    </source>
</evidence>
<evidence type="ECO:0000259" key="7">
    <source>
        <dbReference type="SMART" id="SM00670"/>
    </source>
</evidence>
<dbReference type="SMART" id="SM00670">
    <property type="entry name" value="PINc"/>
    <property type="match status" value="1"/>
</dbReference>
<dbReference type="VEuPathDB" id="ToxoDB:TGDOM2_319950"/>
<dbReference type="GO" id="GO:0032040">
    <property type="term" value="C:small-subunit processome"/>
    <property type="evidence" value="ECO:0007669"/>
    <property type="project" value="InterPro"/>
</dbReference>
<name>A0A086J9J3_TOXGO</name>
<keyword evidence="3" id="KW-0698">rRNA processing</keyword>
<dbReference type="Proteomes" id="UP000028837">
    <property type="component" value="Unassembled WGS sequence"/>
</dbReference>
<evidence type="ECO:0000256" key="2">
    <source>
        <dbReference type="ARBA" id="ARBA00022517"/>
    </source>
</evidence>
<protein>
    <submittedName>
        <fullName evidence="8">Putative rRNA-processing protein FCF1</fullName>
    </submittedName>
</protein>
<evidence type="ECO:0000256" key="1">
    <source>
        <dbReference type="ARBA" id="ARBA00004604"/>
    </source>
</evidence>
<comment type="similarity">
    <text evidence="5">Belongs to the UTP23/FCF1 family. FCF1 subfamily.</text>
</comment>
<organism evidence="8 9">
    <name type="scientific">Toxoplasma gondii GAB2-2007-GAL-DOM2</name>
    <dbReference type="NCBI Taxonomy" id="1130820"/>
    <lineage>
        <taxon>Eukaryota</taxon>
        <taxon>Sar</taxon>
        <taxon>Alveolata</taxon>
        <taxon>Apicomplexa</taxon>
        <taxon>Conoidasida</taxon>
        <taxon>Coccidia</taxon>
        <taxon>Eucoccidiorida</taxon>
        <taxon>Eimeriorina</taxon>
        <taxon>Sarcocystidae</taxon>
        <taxon>Toxoplasma</taxon>
    </lineage>
</organism>
<dbReference type="InterPro" id="IPR002716">
    <property type="entry name" value="PIN_dom"/>
</dbReference>
<accession>A0A086J9J3</accession>
<proteinExistence type="inferred from homology"/>
<dbReference type="FunFam" id="3.40.50.1010:FF:000035">
    <property type="entry name" value="Fcf1, putative"/>
    <property type="match status" value="1"/>
</dbReference>
<keyword evidence="2" id="KW-0690">Ribosome biogenesis</keyword>